<feature type="compositionally biased region" description="Low complexity" evidence="3">
    <location>
        <begin position="218"/>
        <end position="236"/>
    </location>
</feature>
<dbReference type="Pfam" id="PF00071">
    <property type="entry name" value="Ras"/>
    <property type="match status" value="1"/>
</dbReference>
<dbReference type="GO" id="GO:0005886">
    <property type="term" value="C:plasma membrane"/>
    <property type="evidence" value="ECO:0007669"/>
    <property type="project" value="TreeGrafter"/>
</dbReference>
<protein>
    <submittedName>
        <fullName evidence="6">Ras guanine nucleotide exchange factor domain-containing protein</fullName>
    </submittedName>
</protein>
<evidence type="ECO:0000259" key="5">
    <source>
        <dbReference type="PROSITE" id="PS50212"/>
    </source>
</evidence>
<dbReference type="PROSITE" id="PS50009">
    <property type="entry name" value="RASGEF_CAT"/>
    <property type="match status" value="1"/>
</dbReference>
<dbReference type="OrthoDB" id="28357at2759"/>
<name>A0A6A6PAQ4_9PEZI</name>
<evidence type="ECO:0000256" key="3">
    <source>
        <dbReference type="SAM" id="MobiDB-lite"/>
    </source>
</evidence>
<reference evidence="6" key="1">
    <citation type="journal article" date="2020" name="Stud. Mycol.">
        <title>101 Dothideomycetes genomes: a test case for predicting lifestyles and emergence of pathogens.</title>
        <authorList>
            <person name="Haridas S."/>
            <person name="Albert R."/>
            <person name="Binder M."/>
            <person name="Bloem J."/>
            <person name="Labutti K."/>
            <person name="Salamov A."/>
            <person name="Andreopoulos B."/>
            <person name="Baker S."/>
            <person name="Barry K."/>
            <person name="Bills G."/>
            <person name="Bluhm B."/>
            <person name="Cannon C."/>
            <person name="Castanera R."/>
            <person name="Culley D."/>
            <person name="Daum C."/>
            <person name="Ezra D."/>
            <person name="Gonzalez J."/>
            <person name="Henrissat B."/>
            <person name="Kuo A."/>
            <person name="Liang C."/>
            <person name="Lipzen A."/>
            <person name="Lutzoni F."/>
            <person name="Magnuson J."/>
            <person name="Mondo S."/>
            <person name="Nolan M."/>
            <person name="Ohm R."/>
            <person name="Pangilinan J."/>
            <person name="Park H.-J."/>
            <person name="Ramirez L."/>
            <person name="Alfaro M."/>
            <person name="Sun H."/>
            <person name="Tritt A."/>
            <person name="Yoshinaga Y."/>
            <person name="Zwiers L.-H."/>
            <person name="Turgeon B."/>
            <person name="Goodwin S."/>
            <person name="Spatafora J."/>
            <person name="Crous P."/>
            <person name="Grigoriev I."/>
        </authorList>
    </citation>
    <scope>NUCLEOTIDE SEQUENCE</scope>
    <source>
        <strain evidence="6">ATCC 16933</strain>
    </source>
</reference>
<dbReference type="PANTHER" id="PTHR23113:SF348">
    <property type="entry name" value="GUANYL-NUCLEOTIDE EXCHANGE FACTOR RASGEF, PUTATIVE (AFU_ORTHOLOGUE AFUA_1G04700)-RELATED"/>
    <property type="match status" value="1"/>
</dbReference>
<evidence type="ECO:0000256" key="1">
    <source>
        <dbReference type="ARBA" id="ARBA00022658"/>
    </source>
</evidence>
<dbReference type="Gene3D" id="1.10.840.10">
    <property type="entry name" value="Ras guanine-nucleotide exchange factors catalytic domain"/>
    <property type="match status" value="1"/>
</dbReference>
<dbReference type="Gene3D" id="3.40.50.300">
    <property type="entry name" value="P-loop containing nucleotide triphosphate hydrolases"/>
    <property type="match status" value="1"/>
</dbReference>
<dbReference type="PROSITE" id="PS50212">
    <property type="entry name" value="RASGEF_NTER"/>
    <property type="match status" value="1"/>
</dbReference>
<feature type="region of interest" description="Disordered" evidence="3">
    <location>
        <begin position="566"/>
        <end position="596"/>
    </location>
</feature>
<feature type="compositionally biased region" description="Low complexity" evidence="3">
    <location>
        <begin position="566"/>
        <end position="594"/>
    </location>
</feature>
<accession>A0A6A6PAQ4</accession>
<dbReference type="CDD" id="cd00882">
    <property type="entry name" value="Ras_like_GTPase"/>
    <property type="match status" value="1"/>
</dbReference>
<feature type="compositionally biased region" description="Acidic residues" evidence="3">
    <location>
        <begin position="322"/>
        <end position="334"/>
    </location>
</feature>
<dbReference type="InterPro" id="IPR001895">
    <property type="entry name" value="RASGEF_cat_dom"/>
</dbReference>
<dbReference type="SMART" id="SM00147">
    <property type="entry name" value="RasGEF"/>
    <property type="match status" value="1"/>
</dbReference>
<dbReference type="SUPFAM" id="SSF52540">
    <property type="entry name" value="P-loop containing nucleoside triphosphate hydrolases"/>
    <property type="match status" value="1"/>
</dbReference>
<gene>
    <name evidence="6" type="ORF">BDY21DRAFT_315817</name>
</gene>
<feature type="domain" description="Ras-GEF" evidence="4">
    <location>
        <begin position="631"/>
        <end position="888"/>
    </location>
</feature>
<dbReference type="GO" id="GO:0003924">
    <property type="term" value="F:GTPase activity"/>
    <property type="evidence" value="ECO:0007669"/>
    <property type="project" value="InterPro"/>
</dbReference>
<dbReference type="InterPro" id="IPR008937">
    <property type="entry name" value="Ras-like_GEF"/>
</dbReference>
<dbReference type="PANTHER" id="PTHR23113">
    <property type="entry name" value="GUANINE NUCLEOTIDE EXCHANGE FACTOR"/>
    <property type="match status" value="1"/>
</dbReference>
<dbReference type="InterPro" id="IPR023578">
    <property type="entry name" value="Ras_GEF_dom_sf"/>
</dbReference>
<keyword evidence="7" id="KW-1185">Reference proteome</keyword>
<dbReference type="AlphaFoldDB" id="A0A6A6PAQ4"/>
<dbReference type="Pfam" id="PF00617">
    <property type="entry name" value="RasGEF"/>
    <property type="match status" value="1"/>
</dbReference>
<feature type="compositionally biased region" description="Low complexity" evidence="3">
    <location>
        <begin position="249"/>
        <end position="260"/>
    </location>
</feature>
<dbReference type="InterPro" id="IPR000651">
    <property type="entry name" value="Ras-like_Gua-exchang_fac_N"/>
</dbReference>
<feature type="region of interest" description="Disordered" evidence="3">
    <location>
        <begin position="1"/>
        <end position="31"/>
    </location>
</feature>
<feature type="compositionally biased region" description="Basic and acidic residues" evidence="3">
    <location>
        <begin position="1"/>
        <end position="10"/>
    </location>
</feature>
<feature type="compositionally biased region" description="Polar residues" evidence="3">
    <location>
        <begin position="308"/>
        <end position="320"/>
    </location>
</feature>
<evidence type="ECO:0000259" key="4">
    <source>
        <dbReference type="PROSITE" id="PS50009"/>
    </source>
</evidence>
<proteinExistence type="predicted"/>
<dbReference type="CDD" id="cd06224">
    <property type="entry name" value="REM"/>
    <property type="match status" value="1"/>
</dbReference>
<dbReference type="SUPFAM" id="SSF48366">
    <property type="entry name" value="Ras GEF"/>
    <property type="match status" value="1"/>
</dbReference>
<dbReference type="GO" id="GO:0005525">
    <property type="term" value="F:GTP binding"/>
    <property type="evidence" value="ECO:0007669"/>
    <property type="project" value="InterPro"/>
</dbReference>
<dbReference type="Pfam" id="PF00618">
    <property type="entry name" value="RasGEF_N"/>
    <property type="match status" value="1"/>
</dbReference>
<evidence type="ECO:0000256" key="2">
    <source>
        <dbReference type="PROSITE-ProRule" id="PRU00168"/>
    </source>
</evidence>
<keyword evidence="1 2" id="KW-0344">Guanine-nucleotide releasing factor</keyword>
<dbReference type="InterPro" id="IPR036964">
    <property type="entry name" value="RASGEF_cat_dom_sf"/>
</dbReference>
<evidence type="ECO:0000313" key="7">
    <source>
        <dbReference type="Proteomes" id="UP000799766"/>
    </source>
</evidence>
<dbReference type="Gene3D" id="1.20.870.10">
    <property type="entry name" value="Son of sevenless (SoS) protein Chain: S domain 1"/>
    <property type="match status" value="1"/>
</dbReference>
<feature type="region of interest" description="Disordered" evidence="3">
    <location>
        <begin position="214"/>
        <end position="355"/>
    </location>
</feature>
<sequence length="903" mass="99941">MSPTSVRDRTPSVVMVGESGMPSPRPGSARSSINSAIDRTTMQHINIAVLGADKVGKSTFIQKSLELRAKPSSATASRKMAIDGCVYVVRLIELEFDDLYIEEDELVRWPDTVDDMATPRIDGTLILYDVMNKDSLTQVPEMLNAMHQAPLPCILVSTKCDNHPAHREVDPSEIERRAKSFIDNVIARQTNEADPDTGKRCIFLLLRNIVSGKVAGPRSSATSRRRANSSAVRNVSPKPHPAQKHGRASSEYSSSRLRGSANAYDSDSPGGGQHQQQKRTVGAGSGAGSGGTKAQPHHQQQQKRRSKAASQLSSTPQQSFLDLDESPGYDDSVESDASSDQGARSIRSEMPSSDANGYSFEQLVDRLLAQPLSKQDSKFASIFLALYRKFAPPGRLLDAIIRRFEALERDGRSVGILKKGEQCRHLQILEQWVGNHPGDFANPATRKRMLAFATRLAAVPLFAVGAGMILADLEVVVEDDDAVWGCCDRDDDKSAAAAGAGKTAFSNATTALDEKTDDDEDDSRLSNARAEADMAKHMSSVTISSEGSTAPLLPQSNAAAHLASTTTLHATPTNPTTTTPRSPSGSTAHSSSSSQTLLNYVEGAQRQSKNLVPTMRNPLSKVQWHLLIAEPEEHVARELTRMDWLMFSSIRPRDLVRHVSLNADRKRDERSLEHVNRMIEHFNHLADWVANFVLLRDKPKHRAMMLEKFMKIARKLREMNNYNSLGAILAGINGTAVHRLLATRDLITPQVARDFLKLEILMGTQKSHFAYRLAWENSPGERIPYLPLLRRDLVSALEGNKTFMDDGHEGEPGEGYLVRGKDGRDIKRRINWRKFEIMGEVIVGVQRAQGVPYVGMQRNDDIKGYILDTKIERDDEALYERSIALEPASLSSEKKRFNWFPRS</sequence>
<dbReference type="GO" id="GO:0005085">
    <property type="term" value="F:guanyl-nucleotide exchange factor activity"/>
    <property type="evidence" value="ECO:0007669"/>
    <property type="project" value="UniProtKB-KW"/>
</dbReference>
<dbReference type="InterPro" id="IPR027417">
    <property type="entry name" value="P-loop_NTPase"/>
</dbReference>
<dbReference type="GO" id="GO:0007265">
    <property type="term" value="P:Ras protein signal transduction"/>
    <property type="evidence" value="ECO:0007669"/>
    <property type="project" value="TreeGrafter"/>
</dbReference>
<evidence type="ECO:0000313" key="6">
    <source>
        <dbReference type="EMBL" id="KAF2460503.1"/>
    </source>
</evidence>
<dbReference type="InterPro" id="IPR001806">
    <property type="entry name" value="Small_GTPase"/>
</dbReference>
<organism evidence="6 7">
    <name type="scientific">Lineolata rhizophorae</name>
    <dbReference type="NCBI Taxonomy" id="578093"/>
    <lineage>
        <taxon>Eukaryota</taxon>
        <taxon>Fungi</taxon>
        <taxon>Dikarya</taxon>
        <taxon>Ascomycota</taxon>
        <taxon>Pezizomycotina</taxon>
        <taxon>Dothideomycetes</taxon>
        <taxon>Dothideomycetes incertae sedis</taxon>
        <taxon>Lineolatales</taxon>
        <taxon>Lineolataceae</taxon>
        <taxon>Lineolata</taxon>
    </lineage>
</organism>
<dbReference type="Proteomes" id="UP000799766">
    <property type="component" value="Unassembled WGS sequence"/>
</dbReference>
<feature type="domain" description="N-terminal Ras-GEF" evidence="5">
    <location>
        <begin position="351"/>
        <end position="478"/>
    </location>
</feature>
<dbReference type="EMBL" id="MU001673">
    <property type="protein sequence ID" value="KAF2460503.1"/>
    <property type="molecule type" value="Genomic_DNA"/>
</dbReference>